<comment type="caution">
    <text evidence="1">The sequence shown here is derived from an EMBL/GenBank/DDBJ whole genome shotgun (WGS) entry which is preliminary data.</text>
</comment>
<dbReference type="Proteomes" id="UP001295684">
    <property type="component" value="Unassembled WGS sequence"/>
</dbReference>
<evidence type="ECO:0000313" key="2">
    <source>
        <dbReference type="Proteomes" id="UP001295684"/>
    </source>
</evidence>
<dbReference type="AlphaFoldDB" id="A0AAD1XL55"/>
<protein>
    <submittedName>
        <fullName evidence="1">Uncharacterized protein</fullName>
    </submittedName>
</protein>
<evidence type="ECO:0000313" key="1">
    <source>
        <dbReference type="EMBL" id="CAI2374715.1"/>
    </source>
</evidence>
<name>A0AAD1XL55_EUPCR</name>
<proteinExistence type="predicted"/>
<reference evidence="1" key="1">
    <citation type="submission" date="2023-07" db="EMBL/GenBank/DDBJ databases">
        <authorList>
            <consortium name="AG Swart"/>
            <person name="Singh M."/>
            <person name="Singh A."/>
            <person name="Seah K."/>
            <person name="Emmerich C."/>
        </authorList>
    </citation>
    <scope>NUCLEOTIDE SEQUENCE</scope>
    <source>
        <strain evidence="1">DP1</strain>
    </source>
</reference>
<accession>A0AAD1XL55</accession>
<sequence>MAAAAQEQQVQTQLNRFKNNLGELLQPGLSPDIMDVDYEFKDDEEDNVDFLHIDLMDLYPILNSNKRYIEKLKNFRNSFHKISMFYLLPKESDSKRTLQLRIIQPILSKVIHKIEISDFTIHTKCLKKAFATLYIVKDIKFNFCDLHTADLLPSATQIPYKTSTLYLINCRNPSRSLGCPKEFEDVFNFVSRCGLRHSLGEIIVRDIDRDQNTSEEMVEKYGLENMSINMLAFGETFPRRQIKKKKSKCIIQ</sequence>
<keyword evidence="2" id="KW-1185">Reference proteome</keyword>
<gene>
    <name evidence="1" type="ORF">ECRASSUSDP1_LOCUS16072</name>
</gene>
<dbReference type="EMBL" id="CAMPGE010016137">
    <property type="protein sequence ID" value="CAI2374715.1"/>
    <property type="molecule type" value="Genomic_DNA"/>
</dbReference>
<organism evidence="1 2">
    <name type="scientific">Euplotes crassus</name>
    <dbReference type="NCBI Taxonomy" id="5936"/>
    <lineage>
        <taxon>Eukaryota</taxon>
        <taxon>Sar</taxon>
        <taxon>Alveolata</taxon>
        <taxon>Ciliophora</taxon>
        <taxon>Intramacronucleata</taxon>
        <taxon>Spirotrichea</taxon>
        <taxon>Hypotrichia</taxon>
        <taxon>Euplotida</taxon>
        <taxon>Euplotidae</taxon>
        <taxon>Moneuplotes</taxon>
    </lineage>
</organism>